<organism evidence="2">
    <name type="scientific">uncultured Caudovirales phage</name>
    <dbReference type="NCBI Taxonomy" id="2100421"/>
    <lineage>
        <taxon>Viruses</taxon>
        <taxon>Duplodnaviria</taxon>
        <taxon>Heunggongvirae</taxon>
        <taxon>Uroviricota</taxon>
        <taxon>Caudoviricetes</taxon>
        <taxon>Peduoviridae</taxon>
        <taxon>Maltschvirus</taxon>
        <taxon>Maltschvirus maltsch</taxon>
    </lineage>
</organism>
<proteinExistence type="predicted"/>
<dbReference type="EMBL" id="LR797379">
    <property type="protein sequence ID" value="CAB4211786.1"/>
    <property type="molecule type" value="Genomic_DNA"/>
</dbReference>
<accession>A0A6J5QF72</accession>
<dbReference type="EMBL" id="LR796842">
    <property type="protein sequence ID" value="CAB4169708.1"/>
    <property type="molecule type" value="Genomic_DNA"/>
</dbReference>
<evidence type="ECO:0000313" key="1">
    <source>
        <dbReference type="EMBL" id="CAB4169708.1"/>
    </source>
</evidence>
<evidence type="ECO:0000313" key="4">
    <source>
        <dbReference type="EMBL" id="CAB4211786.1"/>
    </source>
</evidence>
<name>A0A6J5QF72_9CAUD</name>
<reference evidence="2" key="1">
    <citation type="submission" date="2020-05" db="EMBL/GenBank/DDBJ databases">
        <authorList>
            <person name="Chiriac C."/>
            <person name="Salcher M."/>
            <person name="Ghai R."/>
            <person name="Kavagutti S V."/>
        </authorList>
    </citation>
    <scope>NUCLEOTIDE SEQUENCE</scope>
</reference>
<evidence type="ECO:0000313" key="2">
    <source>
        <dbReference type="EMBL" id="CAB4181026.1"/>
    </source>
</evidence>
<dbReference type="EMBL" id="LR797017">
    <property type="protein sequence ID" value="CAB4181026.1"/>
    <property type="molecule type" value="Genomic_DNA"/>
</dbReference>
<gene>
    <name evidence="2" type="ORF">UFOVP1070_10</name>
    <name evidence="3" type="ORF">UFOVP1302_74</name>
    <name evidence="4" type="ORF">UFOVP1416_38</name>
    <name evidence="1" type="ORF">UFOVP895_77</name>
</gene>
<evidence type="ECO:0000313" key="3">
    <source>
        <dbReference type="EMBL" id="CAB4196345.1"/>
    </source>
</evidence>
<dbReference type="EMBL" id="LR797245">
    <property type="protein sequence ID" value="CAB4196345.1"/>
    <property type="molecule type" value="Genomic_DNA"/>
</dbReference>
<sequence>MIATMVPSQNIESIWPKVSILFEPAVKRANGKFDINDVFNDLIQQKTSLWVAASGQDILAAICVRVIDYPKRRFAQYEIVGAKPHTMFSGWIDMLFGLIEDYAKNAMNCDGIEGGGRPGWAKASALRGYRVTGVFVEKDI</sequence>
<protein>
    <submittedName>
        <fullName evidence="2">Uncharacterized protein</fullName>
    </submittedName>
</protein>